<evidence type="ECO:0000256" key="9">
    <source>
        <dbReference type="ARBA" id="ARBA00022759"/>
    </source>
</evidence>
<dbReference type="AlphaFoldDB" id="A0A9P6KHR1"/>
<dbReference type="Gene3D" id="3.60.15.10">
    <property type="entry name" value="Ribonuclease Z/Hydroxyacylglutathione hydrolase-like"/>
    <property type="match status" value="2"/>
</dbReference>
<protein>
    <recommendedName>
        <fullName evidence="5">ribonuclease Z</fullName>
        <ecNumber evidence="5">3.1.26.11</ecNumber>
    </recommendedName>
</protein>
<keyword evidence="7" id="KW-0540">Nuclease</keyword>
<dbReference type="OrthoDB" id="527344at2759"/>
<comment type="catalytic activity">
    <reaction evidence="1">
        <text>Endonucleolytic cleavage of RNA, removing extra 3' nucleotides from tRNA precursor, generating 3' termini of tRNAs. A 3'-hydroxy group is left at the tRNA terminus and a 5'-phosphoryl group is left at the trailer molecule.</text>
        <dbReference type="EC" id="3.1.26.11"/>
    </reaction>
</comment>
<evidence type="ECO:0000256" key="8">
    <source>
        <dbReference type="ARBA" id="ARBA00022723"/>
    </source>
</evidence>
<evidence type="ECO:0000256" key="2">
    <source>
        <dbReference type="ARBA" id="ARBA00001947"/>
    </source>
</evidence>
<dbReference type="Pfam" id="PF23023">
    <property type="entry name" value="Anti-Pycsar_Apyc1"/>
    <property type="match status" value="1"/>
</dbReference>
<dbReference type="FunFam" id="1.20.5.110:FF:000059">
    <property type="entry name" value="Related to syntaxin 12"/>
    <property type="match status" value="1"/>
</dbReference>
<accession>A0A9P6KHR1</accession>
<comment type="cofactor">
    <cofactor evidence="2">
        <name>Zn(2+)</name>
        <dbReference type="ChEBI" id="CHEBI:29105"/>
    </cofactor>
</comment>
<evidence type="ECO:0000256" key="13">
    <source>
        <dbReference type="SAM" id="MobiDB-lite"/>
    </source>
</evidence>
<dbReference type="InterPro" id="IPR010989">
    <property type="entry name" value="SNARE"/>
</dbReference>
<dbReference type="PROSITE" id="PS50192">
    <property type="entry name" value="T_SNARE"/>
    <property type="match status" value="1"/>
</dbReference>
<keyword evidence="14" id="KW-0812">Transmembrane</keyword>
<dbReference type="GO" id="GO:0005484">
    <property type="term" value="F:SNAP receptor activity"/>
    <property type="evidence" value="ECO:0007669"/>
    <property type="project" value="InterPro"/>
</dbReference>
<dbReference type="GO" id="GO:0046872">
    <property type="term" value="F:metal ion binding"/>
    <property type="evidence" value="ECO:0007669"/>
    <property type="project" value="UniProtKB-KW"/>
</dbReference>
<evidence type="ECO:0000313" key="16">
    <source>
        <dbReference type="EMBL" id="KAF9585055.1"/>
    </source>
</evidence>
<dbReference type="PANTHER" id="PTHR12553">
    <property type="entry name" value="ZINC PHOSPHODIESTERASE ELAC PROTEIN 2"/>
    <property type="match status" value="1"/>
</dbReference>
<evidence type="ECO:0000313" key="17">
    <source>
        <dbReference type="Proteomes" id="UP000780801"/>
    </source>
</evidence>
<evidence type="ECO:0000256" key="3">
    <source>
        <dbReference type="ARBA" id="ARBA00007823"/>
    </source>
</evidence>
<dbReference type="InterPro" id="IPR006012">
    <property type="entry name" value="Syntaxin/epimorphin_CS"/>
</dbReference>
<feature type="transmembrane region" description="Helical" evidence="14">
    <location>
        <begin position="1097"/>
        <end position="1114"/>
    </location>
</feature>
<dbReference type="CDD" id="cd15840">
    <property type="entry name" value="SNARE_Qa"/>
    <property type="match status" value="1"/>
</dbReference>
<dbReference type="EMBL" id="JAABOA010000264">
    <property type="protein sequence ID" value="KAF9585055.1"/>
    <property type="molecule type" value="Genomic_DNA"/>
</dbReference>
<keyword evidence="14" id="KW-0472">Membrane</keyword>
<dbReference type="PANTHER" id="PTHR12553:SF49">
    <property type="entry name" value="ZINC PHOSPHODIESTERASE ELAC PROTEIN 2"/>
    <property type="match status" value="1"/>
</dbReference>
<keyword evidence="17" id="KW-1185">Reference proteome</keyword>
<reference evidence="16" key="1">
    <citation type="journal article" date="2020" name="Fungal Divers.">
        <title>Resolving the Mortierellaceae phylogeny through synthesis of multi-gene phylogenetics and phylogenomics.</title>
        <authorList>
            <person name="Vandepol N."/>
            <person name="Liber J."/>
            <person name="Desiro A."/>
            <person name="Na H."/>
            <person name="Kennedy M."/>
            <person name="Barry K."/>
            <person name="Grigoriev I.V."/>
            <person name="Miller A.N."/>
            <person name="O'Donnell K."/>
            <person name="Stajich J.E."/>
            <person name="Bonito G."/>
        </authorList>
    </citation>
    <scope>NUCLEOTIDE SEQUENCE</scope>
    <source>
        <strain evidence="16">KOD1015</strain>
    </source>
</reference>
<dbReference type="GO" id="GO:0016020">
    <property type="term" value="C:membrane"/>
    <property type="evidence" value="ECO:0007669"/>
    <property type="project" value="InterPro"/>
</dbReference>
<evidence type="ECO:0000256" key="4">
    <source>
        <dbReference type="ARBA" id="ARBA00009063"/>
    </source>
</evidence>
<keyword evidence="11" id="KW-0862">Zinc</keyword>
<evidence type="ECO:0000259" key="15">
    <source>
        <dbReference type="PROSITE" id="PS50192"/>
    </source>
</evidence>
<dbReference type="GO" id="GO:0016192">
    <property type="term" value="P:vesicle-mediated transport"/>
    <property type="evidence" value="ECO:0007669"/>
    <property type="project" value="InterPro"/>
</dbReference>
<dbReference type="EC" id="3.1.26.11" evidence="5"/>
<dbReference type="Pfam" id="PF13691">
    <property type="entry name" value="Lactamase_B_4"/>
    <property type="match status" value="1"/>
</dbReference>
<dbReference type="SMART" id="SM00397">
    <property type="entry name" value="t_SNARE"/>
    <property type="match status" value="1"/>
</dbReference>
<dbReference type="Proteomes" id="UP000780801">
    <property type="component" value="Unassembled WGS sequence"/>
</dbReference>
<evidence type="ECO:0000256" key="1">
    <source>
        <dbReference type="ARBA" id="ARBA00000402"/>
    </source>
</evidence>
<dbReference type="InterPro" id="IPR036866">
    <property type="entry name" value="RibonucZ/Hydroxyglut_hydro"/>
</dbReference>
<keyword evidence="10" id="KW-0378">Hydrolase</keyword>
<dbReference type="InterPro" id="IPR000727">
    <property type="entry name" value="T_SNARE_dom"/>
</dbReference>
<evidence type="ECO:0000256" key="11">
    <source>
        <dbReference type="ARBA" id="ARBA00022833"/>
    </source>
</evidence>
<dbReference type="SUPFAM" id="SSF56281">
    <property type="entry name" value="Metallo-hydrolase/oxidoreductase"/>
    <property type="match status" value="2"/>
</dbReference>
<dbReference type="Pfam" id="PF14523">
    <property type="entry name" value="Syntaxin_2"/>
    <property type="match status" value="1"/>
</dbReference>
<dbReference type="InterPro" id="IPR047151">
    <property type="entry name" value="RNZ2-like"/>
</dbReference>
<organism evidence="16 17">
    <name type="scientific">Lunasporangiospora selenospora</name>
    <dbReference type="NCBI Taxonomy" id="979761"/>
    <lineage>
        <taxon>Eukaryota</taxon>
        <taxon>Fungi</taxon>
        <taxon>Fungi incertae sedis</taxon>
        <taxon>Mucoromycota</taxon>
        <taxon>Mortierellomycotina</taxon>
        <taxon>Mortierellomycetes</taxon>
        <taxon>Mortierellales</taxon>
        <taxon>Mortierellaceae</taxon>
        <taxon>Lunasporangiospora</taxon>
    </lineage>
</organism>
<dbReference type="GO" id="GO:0042781">
    <property type="term" value="F:3'-tRNA processing endoribonuclease activity"/>
    <property type="evidence" value="ECO:0007669"/>
    <property type="project" value="UniProtKB-EC"/>
</dbReference>
<feature type="region of interest" description="Disordered" evidence="13">
    <location>
        <begin position="156"/>
        <end position="193"/>
    </location>
</feature>
<evidence type="ECO:0000256" key="10">
    <source>
        <dbReference type="ARBA" id="ARBA00022801"/>
    </source>
</evidence>
<name>A0A9P6KHR1_9FUNG</name>
<comment type="caution">
    <text evidence="16">The sequence shown here is derived from an EMBL/GenBank/DDBJ whole genome shotgun (WGS) entry which is preliminary data.</text>
</comment>
<comment type="similarity">
    <text evidence="3">Belongs to the RNase Z family.</text>
</comment>
<evidence type="ECO:0000256" key="14">
    <source>
        <dbReference type="SAM" id="Phobius"/>
    </source>
</evidence>
<dbReference type="GO" id="GO:0006886">
    <property type="term" value="P:intracellular protein transport"/>
    <property type="evidence" value="ECO:0007669"/>
    <property type="project" value="InterPro"/>
</dbReference>
<dbReference type="Gene3D" id="1.20.5.110">
    <property type="match status" value="1"/>
</dbReference>
<dbReference type="GO" id="GO:1990180">
    <property type="term" value="P:mitochondrial tRNA 3'-end processing"/>
    <property type="evidence" value="ECO:0007669"/>
    <property type="project" value="TreeGrafter"/>
</dbReference>
<proteinExistence type="inferred from homology"/>
<dbReference type="CDD" id="cd07718">
    <property type="entry name" value="RNaseZ_ELAC1_ELAC2-C-term-like_MBL-fold"/>
    <property type="match status" value="1"/>
</dbReference>
<keyword evidence="8" id="KW-0479">Metal-binding</keyword>
<dbReference type="Gene3D" id="1.20.58.70">
    <property type="match status" value="1"/>
</dbReference>
<keyword evidence="14" id="KW-1133">Transmembrane helix</keyword>
<dbReference type="InterPro" id="IPR027794">
    <property type="entry name" value="tRNase_Z_dom"/>
</dbReference>
<feature type="domain" description="T-SNARE coiled-coil homology" evidence="15">
    <location>
        <begin position="1022"/>
        <end position="1084"/>
    </location>
</feature>
<evidence type="ECO:0000256" key="7">
    <source>
        <dbReference type="ARBA" id="ARBA00022722"/>
    </source>
</evidence>
<evidence type="ECO:0000256" key="6">
    <source>
        <dbReference type="ARBA" id="ARBA00022694"/>
    </source>
</evidence>
<sequence>MKGYLQILSTGTTDCSPSVLIQLDNHKYMINCGEGTQRLCMQSKAKFSKLKAIMLTRTHWDAMGGLPGMLLTASDTGIREMTVLGGENLTHAIASTRHFVYRDQSTLNTVEFGKDAGMTFNDELLRVTAVQIYPDNFVRAEPYTWSNTNLSLDEFGNPVSATANNGEGRPEATEPAALLGSKRGSEEMQDSEVDPMSIRKNIISRMFCWDKNAPPPSPAPSAGSANAKKPRINRNSNVTAGKTDVDIIEGAEMGTPKQHTTGADGCSRPATNSRFMELPRTSPNTSATCYILQTPDYPGKFSKVAAEALNIKPLKLYSQLVKGNTVVTESGDTIHPHQVLSGSRPGRVFMVIDCPSVDYISQLVQAKEFEKFQTATTDPSSKPDQQAACIIHFGGHDILSRPEYKAWMKRFGSETQHIVANGDYCSEKLIWQNQAQSSYKLSLLDSSIFPIPYYDGQPAHTLEKDCSDSLLKIQPAQSMLNFDLEPSLGLNVMDVISPLEIYKDHKHLEENSKEYLREYWKLAKQARDEIAKDTTIQTKNIPGKEVVLTTLGTGSSHPSKYRNVSASLIDVPGKNTFLLDVGEGTYGQMFRQFGGFRRTAKQANSVDDKIERLGGIFISHMHADHHLGTVRVIDAWNKQRKKKTTPLVLIGPRRMNAFLQEFSDVQDFGYQHVKFIDCDNIVCWRDERDYRKFTSQTIMDSFLKKSGFEQVETVDVIHCFHAYGISMTHKDGWKIVYSGDTRPSQNLVNAGEGATVLLHEATFEDDMRDFAIAKKHSMTKEAIMVGEGMDAMFTMLTHFSQRYPKIPRFNASKTRTTVGICFDLMSVKFGQMPMLPKFLPALEVLYSPESEEAMDGEEESKNSEIKTNRSTVPGERTQRISQEVFRISSDVSSIQRLVGFLGTNKDTEDMRSKLHDLTEETRKRVKSTSEQIKELAAMDTAVRKLEYQKLSKDFQKVIVEFQKAQRLSAEKQREFVDRARHASIVDNYEDEDRSESGDRPLLQDSQRRMQLMVMDNELEYNQSMILQREEEIRGIESGISELNEVFRDLSTMVNDQGGMLDSIENNVTSISMTTHAASEELTTAAVHQRKARKKACYLMLIVAIVTAVVILAILS</sequence>
<dbReference type="GO" id="GO:0005739">
    <property type="term" value="C:mitochondrion"/>
    <property type="evidence" value="ECO:0007669"/>
    <property type="project" value="TreeGrafter"/>
</dbReference>
<dbReference type="SMART" id="SM00503">
    <property type="entry name" value="SynN"/>
    <property type="match status" value="1"/>
</dbReference>
<comment type="similarity">
    <text evidence="4 12">Belongs to the syntaxin family.</text>
</comment>
<keyword evidence="6" id="KW-0819">tRNA processing</keyword>
<feature type="region of interest" description="Disordered" evidence="13">
    <location>
        <begin position="850"/>
        <end position="875"/>
    </location>
</feature>
<dbReference type="InterPro" id="IPR006011">
    <property type="entry name" value="Syntaxin_N"/>
</dbReference>
<evidence type="ECO:0000256" key="12">
    <source>
        <dbReference type="RuleBase" id="RU003858"/>
    </source>
</evidence>
<dbReference type="PROSITE" id="PS00914">
    <property type="entry name" value="SYNTAXIN"/>
    <property type="match status" value="1"/>
</dbReference>
<feature type="region of interest" description="Disordered" evidence="13">
    <location>
        <begin position="209"/>
        <end position="279"/>
    </location>
</feature>
<dbReference type="Pfam" id="PF05739">
    <property type="entry name" value="SNARE"/>
    <property type="match status" value="1"/>
</dbReference>
<keyword evidence="9" id="KW-0255">Endonuclease</keyword>
<gene>
    <name evidence="16" type="primary">ELAC2_1</name>
    <name evidence="16" type="ORF">BGW38_004072</name>
</gene>
<dbReference type="SUPFAM" id="SSF47661">
    <property type="entry name" value="t-snare proteins"/>
    <property type="match status" value="1"/>
</dbReference>
<evidence type="ECO:0000256" key="5">
    <source>
        <dbReference type="ARBA" id="ARBA00012477"/>
    </source>
</evidence>